<feature type="domain" description="Serine aminopeptidase S33" evidence="1">
    <location>
        <begin position="56"/>
        <end position="292"/>
    </location>
</feature>
<dbReference type="KEGG" id="ldo:LDBPK_311150"/>
<gene>
    <name evidence="4" type="ORF">CGC21_11675</name>
    <name evidence="3" type="ORF">LDBPK_311150</name>
    <name evidence="2" type="ORF">LdCL_310018200</name>
</gene>
<name>A0A3S7X4B8_LEIDO</name>
<dbReference type="SUPFAM" id="SSF53474">
    <property type="entry name" value="alpha/beta-Hydrolases"/>
    <property type="match status" value="1"/>
</dbReference>
<accession>E9BMN9</accession>
<reference evidence="4" key="5">
    <citation type="submission" date="2019-02" db="EMBL/GenBank/DDBJ databases">
        <title>FDA dAtabase for Regulatory Grade micrObial Sequences (FDA-ARGOS): Supporting development and validation of Infectious Disease Dx tests.</title>
        <authorList>
            <person name="Duncan R."/>
            <person name="Fisher C."/>
            <person name="Tallon L.J."/>
            <person name="Sadzewicz L."/>
            <person name="Sengamalay N."/>
            <person name="Ott S."/>
            <person name="Godinez A."/>
            <person name="Nagaraj S."/>
            <person name="Nadendla S."/>
            <person name="Sichtig H."/>
        </authorList>
    </citation>
    <scope>NUCLEOTIDE SEQUENCE</scope>
    <source>
        <strain evidence="4">FDAARGOS_361</strain>
    </source>
</reference>
<dbReference type="OMA" id="QNAQNLW"/>
<dbReference type="Proteomes" id="UP000318447">
    <property type="component" value="Unassembled WGS sequence"/>
</dbReference>
<keyword evidence="2" id="KW-0378">Hydrolase</keyword>
<reference evidence="5" key="3">
    <citation type="submission" date="2011-02" db="EMBL/GenBank/DDBJ databases">
        <title>Whole genome sequencing of Leishmania donovani clinical lines reveals dynamic variation related to drug resistance.</title>
        <authorList>
            <person name="Downing T."/>
            <person name="Imamura H."/>
            <person name="Sanders M."/>
            <person name="Decuypere S."/>
            <person name="Hertz-Fowler C."/>
            <person name="Clark T.G."/>
            <person name="Rijal S."/>
            <person name="Sundar S."/>
            <person name="Quail M.A."/>
            <person name="De Doncker S."/>
            <person name="Maes I."/>
            <person name="Vanaerschot M."/>
            <person name="Stark O."/>
            <person name="Schonian G."/>
            <person name="Dujardin J.C."/>
            <person name="Berriman M."/>
        </authorList>
    </citation>
    <scope>NUCLEOTIDE SEQUENCE [LARGE SCALE GENOMIC DNA]</scope>
    <source>
        <strain evidence="5">BPK282A1</strain>
    </source>
</reference>
<dbReference type="GeneID" id="13385925"/>
<evidence type="ECO:0000313" key="6">
    <source>
        <dbReference type="Proteomes" id="UP000274082"/>
    </source>
</evidence>
<dbReference type="SMR" id="A0A3S7X4B8"/>
<dbReference type="Proteomes" id="UP000274082">
    <property type="component" value="Chromosome 31"/>
</dbReference>
<dbReference type="InterPro" id="IPR029058">
    <property type="entry name" value="AB_hydrolase_fold"/>
</dbReference>
<dbReference type="EMBL" id="CP029530">
    <property type="protein sequence ID" value="AYU81311.1"/>
    <property type="molecule type" value="Genomic_DNA"/>
</dbReference>
<dbReference type="RefSeq" id="XP_003863206.1">
    <property type="nucleotide sequence ID" value="XM_003863158.1"/>
</dbReference>
<dbReference type="Gene3D" id="3.40.50.1820">
    <property type="entry name" value="alpha/beta hydrolase"/>
    <property type="match status" value="1"/>
</dbReference>
<dbReference type="Proteomes" id="UP000008980">
    <property type="component" value="Chromosome 31"/>
</dbReference>
<protein>
    <submittedName>
        <fullName evidence="4">Alpha/beta hydrolase family protein</fullName>
    </submittedName>
    <submittedName>
        <fullName evidence="2">Monoglyceride lipase, putative</fullName>
        <ecNumber evidence="2">3.1.1.23</ecNumber>
    </submittedName>
</protein>
<evidence type="ECO:0000313" key="7">
    <source>
        <dbReference type="Proteomes" id="UP000318447"/>
    </source>
</evidence>
<evidence type="ECO:0000313" key="3">
    <source>
        <dbReference type="EMBL" id="CBZ36517.1"/>
    </source>
</evidence>
<dbReference type="EMBL" id="FR799618">
    <property type="protein sequence ID" value="CBZ36517.1"/>
    <property type="molecule type" value="Genomic_DNA"/>
</dbReference>
<dbReference type="Pfam" id="PF12146">
    <property type="entry name" value="Hydrolase_4"/>
    <property type="match status" value="1"/>
</dbReference>
<dbReference type="VEuPathDB" id="TriTrypDB:LdBPK_311150.1"/>
<reference evidence="3" key="2">
    <citation type="submission" date="2011-01" db="EMBL/GenBank/DDBJ databases">
        <authorList>
            <person name="Zhao B.P."/>
            <person name="Ren Z.A."/>
            <person name="Li C.D."/>
        </authorList>
    </citation>
    <scope>NUCLEOTIDE SEQUENCE</scope>
    <source>
        <strain evidence="3">BPK282A1</strain>
    </source>
</reference>
<dbReference type="OrthoDB" id="2498029at2759"/>
<dbReference type="PRINTS" id="PR00111">
    <property type="entry name" value="ABHYDROLASE"/>
</dbReference>
<dbReference type="FunFam" id="3.40.50.1820:FF:000117">
    <property type="entry name" value="Monoglyceride lipase, putative"/>
    <property type="match status" value="1"/>
</dbReference>
<dbReference type="VEuPathDB" id="TriTrypDB:LdCL_310018200"/>
<dbReference type="VEuPathDB" id="TriTrypDB:LDHU3_31.1900"/>
<dbReference type="InterPro" id="IPR051044">
    <property type="entry name" value="MAG_DAG_Lipase"/>
</dbReference>
<evidence type="ECO:0000313" key="5">
    <source>
        <dbReference type="Proteomes" id="UP000008980"/>
    </source>
</evidence>
<accession>A0A3S7X4B8</accession>
<dbReference type="GO" id="GO:0047372">
    <property type="term" value="F:monoacylglycerol lipase activity"/>
    <property type="evidence" value="ECO:0007669"/>
    <property type="project" value="UniProtKB-EC"/>
</dbReference>
<dbReference type="InterPro" id="IPR000073">
    <property type="entry name" value="AB_hydrolase_1"/>
</dbReference>
<dbReference type="AlphaFoldDB" id="A0A3S7X4B8"/>
<dbReference type="InterPro" id="IPR022742">
    <property type="entry name" value="Hydrolase_4"/>
</dbReference>
<keyword evidence="6" id="KW-1185">Reference proteome</keyword>
<proteinExistence type="predicted"/>
<evidence type="ECO:0000259" key="1">
    <source>
        <dbReference type="Pfam" id="PF12146"/>
    </source>
</evidence>
<reference evidence="7" key="6">
    <citation type="submission" date="2019-02" db="EMBL/GenBank/DDBJ databases">
        <title>FDA dAtabase for Regulatory Grade micrObial Sequences (FDA-ARGOS): Supporting development and validation of Infectious Disease Dx tests.</title>
        <authorList>
            <person name="Duncan R."/>
            <person name="Fisher C."/>
            <person name="Tallon L."/>
            <person name="Sadzewicz L."/>
            <person name="Sengamalay N."/>
            <person name="Ott S."/>
            <person name="Godinez A."/>
            <person name="Nagaraj S."/>
            <person name="Vavikolanu K."/>
            <person name="Nadendla S."/>
            <person name="Aluvathingal J."/>
            <person name="Sichtig H."/>
        </authorList>
    </citation>
    <scope>NUCLEOTIDE SEQUENCE [LARGE SCALE GENOMIC DNA]</scope>
    <source>
        <strain evidence="7">FDAARGOS_361</strain>
    </source>
</reference>
<sequence>MPCCCSGGHCLKYATPGRAPPDPQLFPHYMQNAQNLWLHFSEWWPHGDGGSCPAPPTKGVVFIVPGLGEHTGRYDSVALRLNQEGYVVFSMDNQGTGGSEGERLYVERFTHFVDDVCAFVVFIQTRYAALKSQPTFLMGHSMGGLIATLVAQRDASGFRGVVLSGPALGLSKPVPRFMRSLAHFLSQWFPKLPVRKLNPELVSYNTPVVQLVKQDPFYSNVTLRARFVDEMLIAQDRAAEAAATSKFPFLIVHGEEDQLCSLETSKSFFKNALSEDKFLASYRRAGHEVLTELCRAEVMAEVMKFINERAR</sequence>
<reference evidence="2 6" key="4">
    <citation type="journal article" date="2018" name="Sci. Rep.">
        <title>A complete Leishmania donovani reference genome identifies novel genetic variations associated with virulence.</title>
        <authorList>
            <person name="Lypaczewski P."/>
            <person name="Hoshizaki J."/>
            <person name="Zhang W.-W."/>
            <person name="McCall L.-I."/>
            <person name="Torcivia-Rodriguez J."/>
            <person name="Simonyan V."/>
            <person name="Kaur A."/>
            <person name="Dewar K."/>
            <person name="Matlashewski G."/>
        </authorList>
    </citation>
    <scope>NUCLEOTIDE SEQUENCE [LARGE SCALE GENOMIC DNA]</scope>
    <source>
        <strain evidence="2 6">LdCL</strain>
    </source>
</reference>
<organism evidence="2 6">
    <name type="scientific">Leishmania donovani</name>
    <dbReference type="NCBI Taxonomy" id="5661"/>
    <lineage>
        <taxon>Eukaryota</taxon>
        <taxon>Discoba</taxon>
        <taxon>Euglenozoa</taxon>
        <taxon>Kinetoplastea</taxon>
        <taxon>Metakinetoplastina</taxon>
        <taxon>Trypanosomatida</taxon>
        <taxon>Trypanosomatidae</taxon>
        <taxon>Leishmaniinae</taxon>
        <taxon>Leishmania</taxon>
    </lineage>
</organism>
<evidence type="ECO:0000313" key="4">
    <source>
        <dbReference type="EMBL" id="TPP42650.1"/>
    </source>
</evidence>
<evidence type="ECO:0000313" key="2">
    <source>
        <dbReference type="EMBL" id="AYU81311.1"/>
    </source>
</evidence>
<reference evidence="3 5" key="1">
    <citation type="journal article" date="2011" name="Genome Res.">
        <title>Whole genome sequencing of multiple Leishmania donovani clinical isolates provides insights into population structure and mechanisms of drug resistance.</title>
        <authorList>
            <person name="Downing T."/>
            <person name="Imamura H."/>
            <person name="Decuypere S."/>
            <person name="Clark T.G."/>
            <person name="Coombs G.H."/>
            <person name="Cotton J.A."/>
            <person name="Hilley J.D."/>
            <person name="de Doncker S."/>
            <person name="Maes I."/>
            <person name="Mottram J.C."/>
            <person name="Quail M.A."/>
            <person name="Rijal S."/>
            <person name="Sanders M."/>
            <person name="Schonian G."/>
            <person name="Stark O."/>
            <person name="Sundar S."/>
            <person name="Vanaerschot M."/>
            <person name="Hertz-Fowler C."/>
            <person name="Dujardin J.C."/>
            <person name="Berriman M."/>
        </authorList>
    </citation>
    <scope>NUCLEOTIDE SEQUENCE [LARGE SCALE GENOMIC DNA]</scope>
    <source>
        <strain evidence="3 5">BPK282A1</strain>
    </source>
</reference>
<dbReference type="EC" id="3.1.1.23" evidence="2"/>
<dbReference type="PANTHER" id="PTHR11614">
    <property type="entry name" value="PHOSPHOLIPASE-RELATED"/>
    <property type="match status" value="1"/>
</dbReference>
<dbReference type="EMBL" id="RHLC01000006">
    <property type="protein sequence ID" value="TPP42650.1"/>
    <property type="molecule type" value="Genomic_DNA"/>
</dbReference>
<dbReference type="ESTHER" id="leiin-a4i6n9">
    <property type="family name" value="Monoglyceridelipase_lysophospholip"/>
</dbReference>